<dbReference type="Proteomes" id="UP000031668">
    <property type="component" value="Unassembled WGS sequence"/>
</dbReference>
<proteinExistence type="predicted"/>
<organism evidence="2 3">
    <name type="scientific">Thelohanellus kitauei</name>
    <name type="common">Myxosporean</name>
    <dbReference type="NCBI Taxonomy" id="669202"/>
    <lineage>
        <taxon>Eukaryota</taxon>
        <taxon>Metazoa</taxon>
        <taxon>Cnidaria</taxon>
        <taxon>Myxozoa</taxon>
        <taxon>Myxosporea</taxon>
        <taxon>Bivalvulida</taxon>
        <taxon>Platysporina</taxon>
        <taxon>Myxobolidae</taxon>
        <taxon>Thelohanellus</taxon>
    </lineage>
</organism>
<comment type="caution">
    <text evidence="2">The sequence shown here is derived from an EMBL/GenBank/DDBJ whole genome shotgun (WGS) entry which is preliminary data.</text>
</comment>
<gene>
    <name evidence="2" type="ORF">RF11_09972</name>
</gene>
<evidence type="ECO:0000313" key="3">
    <source>
        <dbReference type="Proteomes" id="UP000031668"/>
    </source>
</evidence>
<feature type="chain" id="PRO_5002150736" evidence="1">
    <location>
        <begin position="19"/>
        <end position="123"/>
    </location>
</feature>
<dbReference type="EMBL" id="JWZT01001975">
    <property type="protein sequence ID" value="KII70749.1"/>
    <property type="molecule type" value="Genomic_DNA"/>
</dbReference>
<reference evidence="2 3" key="1">
    <citation type="journal article" date="2014" name="Genome Biol. Evol.">
        <title>The genome of the myxosporean Thelohanellus kitauei shows adaptations to nutrient acquisition within its fish host.</title>
        <authorList>
            <person name="Yang Y."/>
            <person name="Xiong J."/>
            <person name="Zhou Z."/>
            <person name="Huo F."/>
            <person name="Miao W."/>
            <person name="Ran C."/>
            <person name="Liu Y."/>
            <person name="Zhang J."/>
            <person name="Feng J."/>
            <person name="Wang M."/>
            <person name="Wang M."/>
            <person name="Wang L."/>
            <person name="Yao B."/>
        </authorList>
    </citation>
    <scope>NUCLEOTIDE SEQUENCE [LARGE SCALE GENOMIC DNA]</scope>
    <source>
        <strain evidence="2">Wuqing</strain>
    </source>
</reference>
<dbReference type="AlphaFoldDB" id="A0A0C2IYZ9"/>
<keyword evidence="3" id="KW-1185">Reference proteome</keyword>
<name>A0A0C2IYZ9_THEKT</name>
<keyword evidence="1" id="KW-0732">Signal</keyword>
<evidence type="ECO:0000313" key="2">
    <source>
        <dbReference type="EMBL" id="KII70749.1"/>
    </source>
</evidence>
<evidence type="ECO:0000256" key="1">
    <source>
        <dbReference type="SAM" id="SignalP"/>
    </source>
</evidence>
<sequence length="123" mass="13932">MNSIEIFLCLIAIVRVSPKLWDDVVPSHTKPAYLSLPLFADMKITLTGQWGINVVTSMDPILFTDEDVVSILYELNMNSIRLNLEKDGHELWVSAVVEEDDEKVYFKYIQLILKAKNGGGIAY</sequence>
<feature type="signal peptide" evidence="1">
    <location>
        <begin position="1"/>
        <end position="18"/>
    </location>
</feature>
<accession>A0A0C2IYZ9</accession>
<protein>
    <submittedName>
        <fullName evidence="2">Uncharacterized protein</fullName>
    </submittedName>
</protein>